<name>A0A391NUF1_9EUKA</name>
<reference evidence="1 2" key="1">
    <citation type="journal article" date="2018" name="PLoS ONE">
        <title>The draft genome of Kipferlia bialata reveals reductive genome evolution in fornicate parasites.</title>
        <authorList>
            <person name="Tanifuji G."/>
            <person name="Takabayashi S."/>
            <person name="Kume K."/>
            <person name="Takagi M."/>
            <person name="Nakayama T."/>
            <person name="Kamikawa R."/>
            <person name="Inagaki Y."/>
            <person name="Hashimoto T."/>
        </authorList>
    </citation>
    <scope>NUCLEOTIDE SEQUENCE [LARGE SCALE GENOMIC DNA]</scope>
    <source>
        <strain evidence="1">NY0173</strain>
    </source>
</reference>
<organism evidence="1 2">
    <name type="scientific">Kipferlia bialata</name>
    <dbReference type="NCBI Taxonomy" id="797122"/>
    <lineage>
        <taxon>Eukaryota</taxon>
        <taxon>Metamonada</taxon>
        <taxon>Carpediemonas-like organisms</taxon>
        <taxon>Kipferlia</taxon>
    </lineage>
</organism>
<keyword evidence="2" id="KW-1185">Reference proteome</keyword>
<dbReference type="Proteomes" id="UP000265618">
    <property type="component" value="Unassembled WGS sequence"/>
</dbReference>
<gene>
    <name evidence="1" type="ORF">KIPB_015413</name>
</gene>
<dbReference type="AlphaFoldDB" id="A0A391NUF1"/>
<sequence length="21" mass="2516">IIFTSIFSVIFLKRRLTPHQV</sequence>
<accession>A0A391NUF1</accession>
<dbReference type="EMBL" id="BDIP01008618">
    <property type="protein sequence ID" value="GCA64795.1"/>
    <property type="molecule type" value="Genomic_DNA"/>
</dbReference>
<proteinExistence type="predicted"/>
<evidence type="ECO:0000313" key="1">
    <source>
        <dbReference type="EMBL" id="GCA64795.1"/>
    </source>
</evidence>
<feature type="non-terminal residue" evidence="1">
    <location>
        <position position="1"/>
    </location>
</feature>
<comment type="caution">
    <text evidence="1">The sequence shown here is derived from an EMBL/GenBank/DDBJ whole genome shotgun (WGS) entry which is preliminary data.</text>
</comment>
<evidence type="ECO:0000313" key="2">
    <source>
        <dbReference type="Proteomes" id="UP000265618"/>
    </source>
</evidence>
<protein>
    <submittedName>
        <fullName evidence="1">Uncharacterized protein</fullName>
    </submittedName>
</protein>